<evidence type="ECO:0000256" key="4">
    <source>
        <dbReference type="SAM" id="MobiDB-lite"/>
    </source>
</evidence>
<dbReference type="SUPFAM" id="SSF51735">
    <property type="entry name" value="NAD(P)-binding Rossmann-fold domains"/>
    <property type="match status" value="1"/>
</dbReference>
<dbReference type="InterPro" id="IPR008927">
    <property type="entry name" value="6-PGluconate_DH-like_C_sf"/>
</dbReference>
<evidence type="ECO:0000256" key="3">
    <source>
        <dbReference type="ARBA" id="ARBA00023002"/>
    </source>
</evidence>
<evidence type="ECO:0000313" key="8">
    <source>
        <dbReference type="Proteomes" id="UP000249497"/>
    </source>
</evidence>
<keyword evidence="8" id="KW-1185">Reference proteome</keyword>
<feature type="domain" description="Ketopantoate reductase N-terminal" evidence="5">
    <location>
        <begin position="120"/>
        <end position="226"/>
    </location>
</feature>
<dbReference type="InterPro" id="IPR013332">
    <property type="entry name" value="KPR_N"/>
</dbReference>
<feature type="domain" description="Ketopantoate reductase C-terminal" evidence="6">
    <location>
        <begin position="272"/>
        <end position="403"/>
    </location>
</feature>
<dbReference type="PANTHER" id="PTHR43765">
    <property type="entry name" value="2-DEHYDROPANTOATE 2-REDUCTASE-RELATED"/>
    <property type="match status" value="1"/>
</dbReference>
<sequence length="450" mass="50530">MSSPSTEPEKSGNGGSKHRLSGRIHIVGSDNGALFIAHSLASRRSVPPITLLLNDFDSYQNWMDAKQSISLQANGLEDIKTGFDVNVRRGKDTWYSVPPETEQVEDRNDDTLESDGDFIGAAEPEARGTVQFQEDDSKIECVIIPVRSNWTVLAVESIKHRLTPDSTILILSDGLGTMEEINRHCYPDPETRPHFMQGVFTHYIRRRKRGFQFYHAQLGTLVLGVPPQDGRLSPAEADKIYWTQSWADSTRYLMRMLTTTAPLVATAAAPTDLLLTQLEQIAIQSVLQPLTALMGFTNGATLYNYHFTRVMRLLLLETCSIIAALPEVRAIPGMDVRFGPERIRRMITQVAERTAGQESNMLRDINANRITEIQFLNGYIVRRGEELGVKPVMNYLIQALIQGKTYEARQKEISAIPIDVPADGQKQDSRSARTSELDRRMLPPFDRSTK</sequence>
<accession>A0A8T8X605</accession>
<dbReference type="InterPro" id="IPR013328">
    <property type="entry name" value="6PGD_dom2"/>
</dbReference>
<evidence type="ECO:0000313" key="7">
    <source>
        <dbReference type="EMBL" id="RAH83082.1"/>
    </source>
</evidence>
<dbReference type="PANTHER" id="PTHR43765:SF2">
    <property type="entry name" value="2-DEHYDROPANTOATE 2-REDUCTASE"/>
    <property type="match status" value="1"/>
</dbReference>
<dbReference type="RefSeq" id="XP_025528976.1">
    <property type="nucleotide sequence ID" value="XM_025671817.1"/>
</dbReference>
<dbReference type="InterPro" id="IPR013752">
    <property type="entry name" value="KPA_reductase"/>
</dbReference>
<organism evidence="7 8">
    <name type="scientific">Aspergillus japonicus CBS 114.51</name>
    <dbReference type="NCBI Taxonomy" id="1448312"/>
    <lineage>
        <taxon>Eukaryota</taxon>
        <taxon>Fungi</taxon>
        <taxon>Dikarya</taxon>
        <taxon>Ascomycota</taxon>
        <taxon>Pezizomycotina</taxon>
        <taxon>Eurotiomycetes</taxon>
        <taxon>Eurotiomycetidae</taxon>
        <taxon>Eurotiales</taxon>
        <taxon>Aspergillaceae</taxon>
        <taxon>Aspergillus</taxon>
        <taxon>Aspergillus subgen. Circumdati</taxon>
    </lineage>
</organism>
<keyword evidence="3" id="KW-0560">Oxidoreductase</keyword>
<proteinExistence type="inferred from homology"/>
<dbReference type="GO" id="GO:0050661">
    <property type="term" value="F:NADP binding"/>
    <property type="evidence" value="ECO:0007669"/>
    <property type="project" value="TreeGrafter"/>
</dbReference>
<dbReference type="Gene3D" id="1.10.1040.10">
    <property type="entry name" value="N-(1-d-carboxylethyl)-l-norvaline Dehydrogenase, domain 2"/>
    <property type="match status" value="1"/>
</dbReference>
<protein>
    <submittedName>
        <fullName evidence="7">6-phosphogluconate dehydrogenase C-terminal domain-like protein</fullName>
    </submittedName>
</protein>
<dbReference type="Proteomes" id="UP000249497">
    <property type="component" value="Unassembled WGS sequence"/>
</dbReference>
<dbReference type="GO" id="GO:0008677">
    <property type="term" value="F:2-dehydropantoate 2-reductase activity"/>
    <property type="evidence" value="ECO:0007669"/>
    <property type="project" value="TreeGrafter"/>
</dbReference>
<dbReference type="Gene3D" id="3.40.50.720">
    <property type="entry name" value="NAD(P)-binding Rossmann-like Domain"/>
    <property type="match status" value="1"/>
</dbReference>
<reference evidence="7 8" key="1">
    <citation type="submission" date="2018-02" db="EMBL/GenBank/DDBJ databases">
        <title>The genomes of Aspergillus section Nigri reveals drivers in fungal speciation.</title>
        <authorList>
            <consortium name="DOE Joint Genome Institute"/>
            <person name="Vesth T.C."/>
            <person name="Nybo J."/>
            <person name="Theobald S."/>
            <person name="Brandl J."/>
            <person name="Frisvad J.C."/>
            <person name="Nielsen K.F."/>
            <person name="Lyhne E.K."/>
            <person name="Kogle M.E."/>
            <person name="Kuo A."/>
            <person name="Riley R."/>
            <person name="Clum A."/>
            <person name="Nolan M."/>
            <person name="Lipzen A."/>
            <person name="Salamov A."/>
            <person name="Henrissat B."/>
            <person name="Wiebenga A."/>
            <person name="De vries R.P."/>
            <person name="Grigoriev I.V."/>
            <person name="Mortensen U.H."/>
            <person name="Andersen M.R."/>
            <person name="Baker S.E."/>
        </authorList>
    </citation>
    <scope>NUCLEOTIDE SEQUENCE [LARGE SCALE GENOMIC DNA]</scope>
    <source>
        <strain evidence="7 8">CBS 114.51</strain>
    </source>
</reference>
<dbReference type="SUPFAM" id="SSF48179">
    <property type="entry name" value="6-phosphogluconate dehydrogenase C-terminal domain-like"/>
    <property type="match status" value="1"/>
</dbReference>
<dbReference type="EMBL" id="KZ824785">
    <property type="protein sequence ID" value="RAH83082.1"/>
    <property type="molecule type" value="Genomic_DNA"/>
</dbReference>
<dbReference type="InterPro" id="IPR050838">
    <property type="entry name" value="Ketopantoate_reductase"/>
</dbReference>
<evidence type="ECO:0000256" key="2">
    <source>
        <dbReference type="ARBA" id="ARBA00022857"/>
    </source>
</evidence>
<dbReference type="Pfam" id="PF08546">
    <property type="entry name" value="ApbA_C"/>
    <property type="match status" value="1"/>
</dbReference>
<keyword evidence="2" id="KW-0521">NADP</keyword>
<evidence type="ECO:0000256" key="1">
    <source>
        <dbReference type="ARBA" id="ARBA00007870"/>
    </source>
</evidence>
<comment type="similarity">
    <text evidence="1">Belongs to the ketopantoate reductase family.</text>
</comment>
<feature type="region of interest" description="Disordered" evidence="4">
    <location>
        <begin position="417"/>
        <end position="450"/>
    </location>
</feature>
<dbReference type="AlphaFoldDB" id="A0A8T8X605"/>
<gene>
    <name evidence="7" type="ORF">BO86DRAFT_388293</name>
</gene>
<dbReference type="OrthoDB" id="73846at2759"/>
<feature type="compositionally biased region" description="Basic and acidic residues" evidence="4">
    <location>
        <begin position="425"/>
        <end position="450"/>
    </location>
</feature>
<evidence type="ECO:0000259" key="6">
    <source>
        <dbReference type="Pfam" id="PF08546"/>
    </source>
</evidence>
<evidence type="ECO:0000259" key="5">
    <source>
        <dbReference type="Pfam" id="PF02558"/>
    </source>
</evidence>
<dbReference type="GeneID" id="37175509"/>
<feature type="region of interest" description="Disordered" evidence="4">
    <location>
        <begin position="1"/>
        <end position="20"/>
    </location>
</feature>
<name>A0A8T8X605_ASPJA</name>
<dbReference type="Pfam" id="PF02558">
    <property type="entry name" value="ApbA"/>
    <property type="match status" value="1"/>
</dbReference>
<dbReference type="InterPro" id="IPR036291">
    <property type="entry name" value="NAD(P)-bd_dom_sf"/>
</dbReference>
<dbReference type="GO" id="GO:0005739">
    <property type="term" value="C:mitochondrion"/>
    <property type="evidence" value="ECO:0007669"/>
    <property type="project" value="TreeGrafter"/>
</dbReference>